<gene>
    <name evidence="1" type="ORF">Tco_0751524</name>
</gene>
<evidence type="ECO:0008006" key="3">
    <source>
        <dbReference type="Google" id="ProtNLM"/>
    </source>
</evidence>
<reference evidence="1" key="1">
    <citation type="journal article" date="2022" name="Int. J. Mol. Sci.">
        <title>Draft Genome of Tanacetum Coccineum: Genomic Comparison of Closely Related Tanacetum-Family Plants.</title>
        <authorList>
            <person name="Yamashiro T."/>
            <person name="Shiraishi A."/>
            <person name="Nakayama K."/>
            <person name="Satake H."/>
        </authorList>
    </citation>
    <scope>NUCLEOTIDE SEQUENCE</scope>
</reference>
<reference evidence="1" key="2">
    <citation type="submission" date="2022-01" db="EMBL/GenBank/DDBJ databases">
        <authorList>
            <person name="Yamashiro T."/>
            <person name="Shiraishi A."/>
            <person name="Satake H."/>
            <person name="Nakayama K."/>
        </authorList>
    </citation>
    <scope>NUCLEOTIDE SEQUENCE</scope>
</reference>
<comment type="caution">
    <text evidence="1">The sequence shown here is derived from an EMBL/GenBank/DDBJ whole genome shotgun (WGS) entry which is preliminary data.</text>
</comment>
<accession>A0ABQ4Z7X2</accession>
<dbReference type="Proteomes" id="UP001151760">
    <property type="component" value="Unassembled WGS sequence"/>
</dbReference>
<organism evidence="1 2">
    <name type="scientific">Tanacetum coccineum</name>
    <dbReference type="NCBI Taxonomy" id="301880"/>
    <lineage>
        <taxon>Eukaryota</taxon>
        <taxon>Viridiplantae</taxon>
        <taxon>Streptophyta</taxon>
        <taxon>Embryophyta</taxon>
        <taxon>Tracheophyta</taxon>
        <taxon>Spermatophyta</taxon>
        <taxon>Magnoliopsida</taxon>
        <taxon>eudicotyledons</taxon>
        <taxon>Gunneridae</taxon>
        <taxon>Pentapetalae</taxon>
        <taxon>asterids</taxon>
        <taxon>campanulids</taxon>
        <taxon>Asterales</taxon>
        <taxon>Asteraceae</taxon>
        <taxon>Asteroideae</taxon>
        <taxon>Anthemideae</taxon>
        <taxon>Anthemidinae</taxon>
        <taxon>Tanacetum</taxon>
    </lineage>
</organism>
<proteinExistence type="predicted"/>
<name>A0ABQ4Z7X2_9ASTR</name>
<evidence type="ECO:0000313" key="1">
    <source>
        <dbReference type="EMBL" id="GJS84983.1"/>
    </source>
</evidence>
<evidence type="ECO:0000313" key="2">
    <source>
        <dbReference type="Proteomes" id="UP001151760"/>
    </source>
</evidence>
<sequence length="295" mass="34616">MNGNGEHTNSRMITNSELKISDEILKILQDNAFNGMDEGDIIDHIAKVLEITEWIKMPNVEKSELRLHVFSKSLSGDVETWWNNEINGTTITWRELNDKFVHRYYPLSHTCNSKIPNDLDNGTDYFEFIYWLASKFDNYREIDKNTKNGLWEFYVNERTKGTIGNLDEYKEPCEENTKITCSDIFYKPYLEAKDIYEVIDREYSSIPIPARRDIDNPDELCKTEEFTVVRHSIGNDEEFVTVGPSKISTVKRTPSSMSCIYHELFNIKDHGWEDLVETMIWYILKKTCVELIRAF</sequence>
<protein>
    <recommendedName>
        <fullName evidence="3">Reverse transcriptase domain-containing protein</fullName>
    </recommendedName>
</protein>
<dbReference type="EMBL" id="BQNB010011016">
    <property type="protein sequence ID" value="GJS84983.1"/>
    <property type="molecule type" value="Genomic_DNA"/>
</dbReference>
<keyword evidence="2" id="KW-1185">Reference proteome</keyword>